<proteinExistence type="predicted"/>
<name>Q6H6F0_ORYSJ</name>
<evidence type="ECO:0000313" key="1">
    <source>
        <dbReference type="EMBL" id="BAD25699.1"/>
    </source>
</evidence>
<accession>Q6H6F0</accession>
<reference evidence="2" key="1">
    <citation type="journal article" date="2005" name="Nature">
        <title>The map-based sequence of the rice genome.</title>
        <authorList>
            <consortium name="International rice genome sequencing project (IRGSP)"/>
            <person name="Matsumoto T."/>
            <person name="Wu J."/>
            <person name="Kanamori H."/>
            <person name="Katayose Y."/>
            <person name="Fujisawa M."/>
            <person name="Namiki N."/>
            <person name="Mizuno H."/>
            <person name="Yamamoto K."/>
            <person name="Antonio B.A."/>
            <person name="Baba T."/>
            <person name="Sakata K."/>
            <person name="Nagamura Y."/>
            <person name="Aoki H."/>
            <person name="Arikawa K."/>
            <person name="Arita K."/>
            <person name="Bito T."/>
            <person name="Chiden Y."/>
            <person name="Fujitsuka N."/>
            <person name="Fukunaka R."/>
            <person name="Hamada M."/>
            <person name="Harada C."/>
            <person name="Hayashi A."/>
            <person name="Hijishita S."/>
            <person name="Honda M."/>
            <person name="Hosokawa S."/>
            <person name="Ichikawa Y."/>
            <person name="Idonuma A."/>
            <person name="Iijima M."/>
            <person name="Ikeda M."/>
            <person name="Ikeno M."/>
            <person name="Ito K."/>
            <person name="Ito S."/>
            <person name="Ito T."/>
            <person name="Ito Y."/>
            <person name="Ito Y."/>
            <person name="Iwabuchi A."/>
            <person name="Kamiya K."/>
            <person name="Karasawa W."/>
            <person name="Kurita K."/>
            <person name="Katagiri S."/>
            <person name="Kikuta A."/>
            <person name="Kobayashi H."/>
            <person name="Kobayashi N."/>
            <person name="Machita K."/>
            <person name="Maehara T."/>
            <person name="Masukawa M."/>
            <person name="Mizubayashi T."/>
            <person name="Mukai Y."/>
            <person name="Nagasaki H."/>
            <person name="Nagata Y."/>
            <person name="Naito S."/>
            <person name="Nakashima M."/>
            <person name="Nakama Y."/>
            <person name="Nakamichi Y."/>
            <person name="Nakamura M."/>
            <person name="Meguro A."/>
            <person name="Negishi M."/>
            <person name="Ohta I."/>
            <person name="Ohta T."/>
            <person name="Okamoto M."/>
            <person name="Ono N."/>
            <person name="Saji S."/>
            <person name="Sakaguchi M."/>
            <person name="Sakai K."/>
            <person name="Shibata M."/>
            <person name="Shimokawa T."/>
            <person name="Song J."/>
            <person name="Takazaki Y."/>
            <person name="Terasawa K."/>
            <person name="Tsugane M."/>
            <person name="Tsuji K."/>
            <person name="Ueda S."/>
            <person name="Waki K."/>
            <person name="Yamagata H."/>
            <person name="Yamamoto M."/>
            <person name="Yamamoto S."/>
            <person name="Yamane H."/>
            <person name="Yoshiki S."/>
            <person name="Yoshihara R."/>
            <person name="Yukawa K."/>
            <person name="Zhong H."/>
            <person name="Yano M."/>
            <person name="Yuan Q."/>
            <person name="Ouyang S."/>
            <person name="Liu J."/>
            <person name="Jones K.M."/>
            <person name="Gansberger K."/>
            <person name="Moffat K."/>
            <person name="Hill J."/>
            <person name="Bera J."/>
            <person name="Fadrosh D."/>
            <person name="Jin S."/>
            <person name="Johri S."/>
            <person name="Kim M."/>
            <person name="Overton L."/>
            <person name="Reardon M."/>
            <person name="Tsitrin T."/>
            <person name="Vuong H."/>
            <person name="Weaver B."/>
            <person name="Ciecko A."/>
            <person name="Tallon L."/>
            <person name="Jackson J."/>
            <person name="Pai G."/>
            <person name="Aken S.V."/>
            <person name="Utterback T."/>
            <person name="Reidmuller S."/>
            <person name="Feldblyum T."/>
            <person name="Hsiao J."/>
            <person name="Zismann V."/>
            <person name="Iobst S."/>
            <person name="de Vazeille A.R."/>
            <person name="Buell C.R."/>
            <person name="Ying K."/>
            <person name="Li Y."/>
            <person name="Lu T."/>
            <person name="Huang Y."/>
            <person name="Zhao Q."/>
            <person name="Feng Q."/>
            <person name="Zhang L."/>
            <person name="Zhu J."/>
            <person name="Weng Q."/>
            <person name="Mu J."/>
            <person name="Lu Y."/>
            <person name="Fan D."/>
            <person name="Liu Y."/>
            <person name="Guan J."/>
            <person name="Zhang Y."/>
            <person name="Yu S."/>
            <person name="Liu X."/>
            <person name="Zhang Y."/>
            <person name="Hong G."/>
            <person name="Han B."/>
            <person name="Choisne N."/>
            <person name="Demange N."/>
            <person name="Orjeda G."/>
            <person name="Samain S."/>
            <person name="Cattolico L."/>
            <person name="Pelletier E."/>
            <person name="Couloux A."/>
            <person name="Segurens B."/>
            <person name="Wincker P."/>
            <person name="D'Hont A."/>
            <person name="Scarpelli C."/>
            <person name="Weissenbach J."/>
            <person name="Salanoubat M."/>
            <person name="Quetier F."/>
            <person name="Yu Y."/>
            <person name="Kim H.R."/>
            <person name="Rambo T."/>
            <person name="Currie J."/>
            <person name="Collura K."/>
            <person name="Luo M."/>
            <person name="Yang T."/>
            <person name="Ammiraju J.S.S."/>
            <person name="Engler F."/>
            <person name="Soderlund C."/>
            <person name="Wing R.A."/>
            <person name="Palmer L.E."/>
            <person name="de la Bastide M."/>
            <person name="Spiegel L."/>
            <person name="Nascimento L."/>
            <person name="Zutavern T."/>
            <person name="O'Shaughnessy A."/>
            <person name="Dike S."/>
            <person name="Dedhia N."/>
            <person name="Preston R."/>
            <person name="Balija V."/>
            <person name="McCombie W.R."/>
            <person name="Chow T."/>
            <person name="Chen H."/>
            <person name="Chung M."/>
            <person name="Chen C."/>
            <person name="Shaw J."/>
            <person name="Wu H."/>
            <person name="Hsiao K."/>
            <person name="Chao Y."/>
            <person name="Chu M."/>
            <person name="Cheng C."/>
            <person name="Hour A."/>
            <person name="Lee P."/>
            <person name="Lin S."/>
            <person name="Lin Y."/>
            <person name="Liou J."/>
            <person name="Liu S."/>
            <person name="Hsing Y."/>
            <person name="Raghuvanshi S."/>
            <person name="Mohanty A."/>
            <person name="Bharti A.K."/>
            <person name="Gaur A."/>
            <person name="Gupta V."/>
            <person name="Kumar D."/>
            <person name="Ravi V."/>
            <person name="Vij S."/>
            <person name="Kapur A."/>
            <person name="Khurana P."/>
            <person name="Khurana P."/>
            <person name="Khurana J.P."/>
            <person name="Tyagi A.K."/>
            <person name="Gaikwad K."/>
            <person name="Singh A."/>
            <person name="Dalal V."/>
            <person name="Srivastava S."/>
            <person name="Dixit A."/>
            <person name="Pal A.K."/>
            <person name="Ghazi I.A."/>
            <person name="Yadav M."/>
            <person name="Pandit A."/>
            <person name="Bhargava A."/>
            <person name="Sureshbabu K."/>
            <person name="Batra K."/>
            <person name="Sharma T.R."/>
            <person name="Mohapatra T."/>
            <person name="Singh N.K."/>
            <person name="Messing J."/>
            <person name="Nelson A.B."/>
            <person name="Fuks G."/>
            <person name="Kavchok S."/>
            <person name="Keizer G."/>
            <person name="Linton E."/>
            <person name="Llaca V."/>
            <person name="Song R."/>
            <person name="Tanyolac B."/>
            <person name="Young S."/>
            <person name="Ho-Il K."/>
            <person name="Hahn J.H."/>
            <person name="Sangsakoo G."/>
            <person name="Vanavichit A."/>
            <person name="de Mattos Luiz.A.T."/>
            <person name="Zimmer P.D."/>
            <person name="Malone G."/>
            <person name="Dellagostin O."/>
            <person name="de Oliveira A.C."/>
            <person name="Bevan M."/>
            <person name="Bancroft I."/>
            <person name="Minx P."/>
            <person name="Cordum H."/>
            <person name="Wilson R."/>
            <person name="Cheng Z."/>
            <person name="Jin W."/>
            <person name="Jiang J."/>
            <person name="Leong S.A."/>
            <person name="Iwama H."/>
            <person name="Gojobori T."/>
            <person name="Itoh T."/>
            <person name="Niimura Y."/>
            <person name="Fujii Y."/>
            <person name="Habara T."/>
            <person name="Sakai H."/>
            <person name="Sato Y."/>
            <person name="Wilson G."/>
            <person name="Kumar K."/>
            <person name="McCouch S."/>
            <person name="Juretic N."/>
            <person name="Hoen D."/>
            <person name="Wright S."/>
            <person name="Bruskiewich R."/>
            <person name="Bureau T."/>
            <person name="Miyao A."/>
            <person name="Hirochika H."/>
            <person name="Nishikawa T."/>
            <person name="Kadowaki K."/>
            <person name="Sugiura M."/>
            <person name="Burr B."/>
            <person name="Sasaki T."/>
        </authorList>
    </citation>
    <scope>NUCLEOTIDE SEQUENCE [LARGE SCALE GENOMIC DNA]</scope>
    <source>
        <strain evidence="2">cv. Nipponbare</strain>
    </source>
</reference>
<dbReference type="EMBL" id="AP005009">
    <property type="protein sequence ID" value="BAD25699.1"/>
    <property type="molecule type" value="Genomic_DNA"/>
</dbReference>
<organism evidence="1 2">
    <name type="scientific">Oryza sativa subsp. japonica</name>
    <name type="common">Rice</name>
    <dbReference type="NCBI Taxonomy" id="39947"/>
    <lineage>
        <taxon>Eukaryota</taxon>
        <taxon>Viridiplantae</taxon>
        <taxon>Streptophyta</taxon>
        <taxon>Embryophyta</taxon>
        <taxon>Tracheophyta</taxon>
        <taxon>Spermatophyta</taxon>
        <taxon>Magnoliopsida</taxon>
        <taxon>Liliopsida</taxon>
        <taxon>Poales</taxon>
        <taxon>Poaceae</taxon>
        <taxon>BOP clade</taxon>
        <taxon>Oryzoideae</taxon>
        <taxon>Oryzeae</taxon>
        <taxon>Oryzinae</taxon>
        <taxon>Oryza</taxon>
        <taxon>Oryza sativa</taxon>
    </lineage>
</organism>
<evidence type="ECO:0000313" key="2">
    <source>
        <dbReference type="Proteomes" id="UP000000763"/>
    </source>
</evidence>
<protein>
    <submittedName>
        <fullName evidence="1">Uncharacterized protein</fullName>
    </submittedName>
</protein>
<sequence length="83" mass="9220">MQLPPLAVDEALWQASADQPDLASQAVDLGATCHSPHLPYGKPRQISRIQPRRRWIWAPPATPLTWMVSMTHRPLGSRSDALA</sequence>
<dbReference type="AlphaFoldDB" id="Q6H6F0"/>
<dbReference type="Proteomes" id="UP000000763">
    <property type="component" value="Chromosome 2"/>
</dbReference>
<gene>
    <name evidence="1" type="primary">P0572A04.18</name>
</gene>
<reference evidence="2" key="2">
    <citation type="journal article" date="2008" name="Nucleic Acids Res.">
        <title>The rice annotation project database (RAP-DB): 2008 update.</title>
        <authorList>
            <consortium name="The rice annotation project (RAP)"/>
        </authorList>
    </citation>
    <scope>GENOME REANNOTATION</scope>
    <source>
        <strain evidence="2">cv. Nipponbare</strain>
    </source>
</reference>